<keyword evidence="2" id="KW-1133">Transmembrane helix</keyword>
<evidence type="ECO:0000256" key="2">
    <source>
        <dbReference type="SAM" id="Phobius"/>
    </source>
</evidence>
<dbReference type="OrthoDB" id="5978462at2759"/>
<protein>
    <submittedName>
        <fullName evidence="3">Uncharacterized protein</fullName>
    </submittedName>
</protein>
<keyword evidence="2" id="KW-0812">Transmembrane</keyword>
<evidence type="ECO:0000256" key="1">
    <source>
        <dbReference type="SAM" id="MobiDB-lite"/>
    </source>
</evidence>
<comment type="caution">
    <text evidence="3">The sequence shown here is derived from an EMBL/GenBank/DDBJ whole genome shotgun (WGS) entry which is preliminary data.</text>
</comment>
<dbReference type="Pfam" id="PF13613">
    <property type="entry name" value="HTH_Tnp_4"/>
    <property type="match status" value="1"/>
</dbReference>
<feature type="region of interest" description="Disordered" evidence="1">
    <location>
        <begin position="303"/>
        <end position="327"/>
    </location>
</feature>
<name>A0A7D9HTP5_PARCT</name>
<dbReference type="InterPro" id="IPR027805">
    <property type="entry name" value="Transposase_HTH_dom"/>
</dbReference>
<feature type="transmembrane region" description="Helical" evidence="2">
    <location>
        <begin position="37"/>
        <end position="57"/>
    </location>
</feature>
<sequence length="327" mass="37064">MPRQNLRRNLQVMCLTLNALVIIYPPPAHVSNNLIDFVRRLLSVLLLLATILSPPPAGQLLPIMQRLDPAFFGSEGRDLFIAIENQRYLFWLNTGELPETLANITAEISFALERLNRRGRLRRRWRMCKLSPINRVLLTVIWLRKYPCVDTLALLFDISPSTVSAIIHRIVPVLWHFFRNQVTRPSVAEWENMRGHWRSFPDAAGFLGAMNDAGNYNMTERIGPGTHNDLPPDVVLLADKVRRSTSSAKAKKPALEAQAETLRHLHQLEIEELVLKQCKQELQLSGEIAAAGAEQSMYEQVEAEELREFDPAPTSDTQTAAPVSNQH</sequence>
<dbReference type="EMBL" id="CACRXK020001521">
    <property type="protein sequence ID" value="CAB3989625.1"/>
    <property type="molecule type" value="Genomic_DNA"/>
</dbReference>
<evidence type="ECO:0000313" key="4">
    <source>
        <dbReference type="Proteomes" id="UP001152795"/>
    </source>
</evidence>
<organism evidence="3 4">
    <name type="scientific">Paramuricea clavata</name>
    <name type="common">Red gorgonian</name>
    <name type="synonym">Violescent sea-whip</name>
    <dbReference type="NCBI Taxonomy" id="317549"/>
    <lineage>
        <taxon>Eukaryota</taxon>
        <taxon>Metazoa</taxon>
        <taxon>Cnidaria</taxon>
        <taxon>Anthozoa</taxon>
        <taxon>Octocorallia</taxon>
        <taxon>Malacalcyonacea</taxon>
        <taxon>Plexauridae</taxon>
        <taxon>Paramuricea</taxon>
    </lineage>
</organism>
<accession>A0A7D9HTP5</accession>
<keyword evidence="4" id="KW-1185">Reference proteome</keyword>
<feature type="compositionally biased region" description="Polar residues" evidence="1">
    <location>
        <begin position="314"/>
        <end position="327"/>
    </location>
</feature>
<dbReference type="Proteomes" id="UP001152795">
    <property type="component" value="Unassembled WGS sequence"/>
</dbReference>
<evidence type="ECO:0000313" key="3">
    <source>
        <dbReference type="EMBL" id="CAB3989625.1"/>
    </source>
</evidence>
<proteinExistence type="predicted"/>
<keyword evidence="2" id="KW-0472">Membrane</keyword>
<dbReference type="AlphaFoldDB" id="A0A7D9HTP5"/>
<gene>
    <name evidence="3" type="ORF">PACLA_8A045445</name>
</gene>
<reference evidence="3" key="1">
    <citation type="submission" date="2020-04" db="EMBL/GenBank/DDBJ databases">
        <authorList>
            <person name="Alioto T."/>
            <person name="Alioto T."/>
            <person name="Gomez Garrido J."/>
        </authorList>
    </citation>
    <scope>NUCLEOTIDE SEQUENCE</scope>
    <source>
        <strain evidence="3">A484AB</strain>
    </source>
</reference>